<name>A0AAQ3PFT9_PASNO</name>
<dbReference type="InterPro" id="IPR025476">
    <property type="entry name" value="Helitron_helicase-like"/>
</dbReference>
<dbReference type="EMBL" id="CP144745">
    <property type="protein sequence ID" value="WVZ49677.1"/>
    <property type="molecule type" value="Genomic_DNA"/>
</dbReference>
<dbReference type="InterPro" id="IPR010285">
    <property type="entry name" value="DNA_helicase_pif1-like_DEAD"/>
</dbReference>
<dbReference type="EC" id="5.6.2.3" evidence="1"/>
<dbReference type="GO" id="GO:0000723">
    <property type="term" value="P:telomere maintenance"/>
    <property type="evidence" value="ECO:0007669"/>
    <property type="project" value="InterPro"/>
</dbReference>
<comment type="similarity">
    <text evidence="1">Belongs to the helicase family.</text>
</comment>
<proteinExistence type="inferred from homology"/>
<dbReference type="PANTHER" id="PTHR10492:SF72">
    <property type="entry name" value="ATP-DEPENDENT DNA HELICASE"/>
    <property type="match status" value="1"/>
</dbReference>
<evidence type="ECO:0000256" key="1">
    <source>
        <dbReference type="RuleBase" id="RU363044"/>
    </source>
</evidence>
<keyword evidence="1" id="KW-0234">DNA repair</keyword>
<feature type="region of interest" description="Disordered" evidence="2">
    <location>
        <begin position="363"/>
        <end position="434"/>
    </location>
</feature>
<feature type="domain" description="DNA helicase Pif1-like DEAD-box helicase" evidence="3">
    <location>
        <begin position="982"/>
        <end position="1184"/>
    </location>
</feature>
<evidence type="ECO:0000259" key="3">
    <source>
        <dbReference type="Pfam" id="PF05970"/>
    </source>
</evidence>
<keyword evidence="1" id="KW-0227">DNA damage</keyword>
<dbReference type="AlphaFoldDB" id="A0AAQ3PFT9"/>
<keyword evidence="1" id="KW-0547">Nucleotide-binding</keyword>
<dbReference type="InterPro" id="IPR027417">
    <property type="entry name" value="P-loop_NTPase"/>
</dbReference>
<evidence type="ECO:0000256" key="2">
    <source>
        <dbReference type="SAM" id="MobiDB-lite"/>
    </source>
</evidence>
<dbReference type="GO" id="GO:0016787">
    <property type="term" value="F:hydrolase activity"/>
    <property type="evidence" value="ECO:0007669"/>
    <property type="project" value="UniProtKB-KW"/>
</dbReference>
<feature type="compositionally biased region" description="Basic and acidic residues" evidence="2">
    <location>
        <begin position="419"/>
        <end position="434"/>
    </location>
</feature>
<feature type="non-terminal residue" evidence="5">
    <location>
        <position position="1"/>
    </location>
</feature>
<dbReference type="Gene3D" id="3.40.50.300">
    <property type="entry name" value="P-loop containing nucleotide triphosphate hydrolases"/>
    <property type="match status" value="1"/>
</dbReference>
<feature type="domain" description="Helitron helicase-like" evidence="4">
    <location>
        <begin position="484"/>
        <end position="599"/>
    </location>
</feature>
<dbReference type="SUPFAM" id="SSF52540">
    <property type="entry name" value="P-loop containing nucleoside triphosphate hydrolases"/>
    <property type="match status" value="1"/>
</dbReference>
<keyword evidence="1" id="KW-0067">ATP-binding</keyword>
<sequence>CIGTPNTDMSNNIHLVDIGGEVNEKLSNAKKGDNHTSALAPAEIKRQRERERYNNRTGEDATNINANDTNKFDSGFWEPDDPMHGIEESRYEYFREPNSNATKKDPYDFVYNNLPKSHFALKKVPNCQYCGAKKFPGEGPAFCCRKGLVSICTTDVPNEIQRLFKSQSDTDAKYFRKNIRYFNSHFSFTSFGVSLDRRLATARGTEVYTFKAHGQIYHKMDQLVPGDKGPRHMQLYFYDTDETIAHRTKRSPHLDADLIKRILNILQNNPYVQSFKSLGNVGNLEEYNIALNTTISVDQRRFNAPAMEQVAAIWKDGNDPEHRFERSIVVHGKSDHAFYVRHYHRCYDPLAYPLFFPSGETGWEDKNIPYRNPTTSEPKRASRKRKRQDGPALNMHDSANDNIPRDEDPDDEQDNIDNIGRDAEGQEVKEPRQHVSAREYYCNKLQIHPGKFNVMHHGGRLFQQWAVDMYVKGLLDTLSVGEARASHAGKRVVLSKAFHGSDRDVHSRFMDAMTLVTRFGKPDFFVTMTCNPYWDEIMAELLPGQTPQDRPDVVARVYRAKLLDLHDFLIKKGHLGKVAAWAHVTEFQQRGLPHEHFLLIMEPGSKLKSPDDYDKFTSAEIPDKEKYPELNRLVCKHMMHGPCGDLNPKCPCMIDRQCRFRYPRQFCEATQQGKDSYPIYRRRKDGQIVKIRKHYLDNGWVVPYNPVLLMRYNCHINVEICSSIKSCKYLYKYIHKGHDMASFAFGQHEDDETEINEIKQYRNARMITAIEAVYRLFGFPLYSMNPPVLQMQVHLPGMHMVAYKATDDLNDVVQRAKSQRSMLTEFFKMNSENLEARKYLYREFPEHFRWIKANKQWVQRKQRPQIGRLVYANPAEGERFYLRVLLNHVRGPTSFEHLRTFHGVTYPTFRAACEAMGLVDADKSLDDSLTEAPEHKMPCALRRLFAIILAYYGMAARDYYRELNEEIKIGFEEEDLKIIETLNREQRAGYDDIMDHVINDKPQVFFVDGPGGTGKTYLYRALLAKVRSMDRIAIATAISGIAASIMPGGRTAHSRFKIPIKLGDSTMCNFTKQSGTAELLRRAALIIWDEVSMTKRQAVETLDRTMRDIMESSLPFGGKVMLFGGDFRQVLPVVPRGTRAQITDATLLRSYIWNSVWRIQLTRNMRAQSDTLFAEYLLRIGNGIEKSFGDDYVQLPDDIILSWDSKDIGDKKKESR</sequence>
<evidence type="ECO:0000259" key="4">
    <source>
        <dbReference type="Pfam" id="PF14214"/>
    </source>
</evidence>
<feature type="compositionally biased region" description="Basic and acidic residues" evidence="2">
    <location>
        <begin position="43"/>
        <end position="59"/>
    </location>
</feature>
<organism evidence="5 6">
    <name type="scientific">Paspalum notatum var. saurae</name>
    <dbReference type="NCBI Taxonomy" id="547442"/>
    <lineage>
        <taxon>Eukaryota</taxon>
        <taxon>Viridiplantae</taxon>
        <taxon>Streptophyta</taxon>
        <taxon>Embryophyta</taxon>
        <taxon>Tracheophyta</taxon>
        <taxon>Spermatophyta</taxon>
        <taxon>Magnoliopsida</taxon>
        <taxon>Liliopsida</taxon>
        <taxon>Poales</taxon>
        <taxon>Poaceae</taxon>
        <taxon>PACMAD clade</taxon>
        <taxon>Panicoideae</taxon>
        <taxon>Andropogonodae</taxon>
        <taxon>Paspaleae</taxon>
        <taxon>Paspalinae</taxon>
        <taxon>Paspalum</taxon>
    </lineage>
</organism>
<keyword evidence="1" id="KW-0233">DNA recombination</keyword>
<evidence type="ECO:0000313" key="5">
    <source>
        <dbReference type="EMBL" id="WVZ49677.1"/>
    </source>
</evidence>
<evidence type="ECO:0000313" key="6">
    <source>
        <dbReference type="Proteomes" id="UP001341281"/>
    </source>
</evidence>
<dbReference type="Proteomes" id="UP001341281">
    <property type="component" value="Chromosome 01"/>
</dbReference>
<feature type="compositionally biased region" description="Polar residues" evidence="2">
    <location>
        <begin position="60"/>
        <end position="69"/>
    </location>
</feature>
<dbReference type="Pfam" id="PF05970">
    <property type="entry name" value="PIF1"/>
    <property type="match status" value="1"/>
</dbReference>
<accession>A0AAQ3PFT9</accession>
<comment type="catalytic activity">
    <reaction evidence="1">
        <text>ATP + H2O = ADP + phosphate + H(+)</text>
        <dbReference type="Rhea" id="RHEA:13065"/>
        <dbReference type="ChEBI" id="CHEBI:15377"/>
        <dbReference type="ChEBI" id="CHEBI:15378"/>
        <dbReference type="ChEBI" id="CHEBI:30616"/>
        <dbReference type="ChEBI" id="CHEBI:43474"/>
        <dbReference type="ChEBI" id="CHEBI:456216"/>
        <dbReference type="EC" id="5.6.2.3"/>
    </reaction>
</comment>
<reference evidence="5 6" key="1">
    <citation type="submission" date="2024-02" db="EMBL/GenBank/DDBJ databases">
        <title>High-quality chromosome-scale genome assembly of Pensacola bahiagrass (Paspalum notatum Flugge var. saurae).</title>
        <authorList>
            <person name="Vega J.M."/>
            <person name="Podio M."/>
            <person name="Orjuela J."/>
            <person name="Siena L.A."/>
            <person name="Pessino S.C."/>
            <person name="Combes M.C."/>
            <person name="Mariac C."/>
            <person name="Albertini E."/>
            <person name="Pupilli F."/>
            <person name="Ortiz J.P.A."/>
            <person name="Leblanc O."/>
        </authorList>
    </citation>
    <scope>NUCLEOTIDE SEQUENCE [LARGE SCALE GENOMIC DNA]</scope>
    <source>
        <strain evidence="5">R1</strain>
        <tissue evidence="5">Leaf</tissue>
    </source>
</reference>
<protein>
    <recommendedName>
        <fullName evidence="1">ATP-dependent DNA helicase</fullName>
        <ecNumber evidence="1">5.6.2.3</ecNumber>
    </recommendedName>
</protein>
<gene>
    <name evidence="5" type="ORF">U9M48_001014</name>
</gene>
<dbReference type="GO" id="GO:0006281">
    <property type="term" value="P:DNA repair"/>
    <property type="evidence" value="ECO:0007669"/>
    <property type="project" value="UniProtKB-KW"/>
</dbReference>
<dbReference type="GO" id="GO:0005524">
    <property type="term" value="F:ATP binding"/>
    <property type="evidence" value="ECO:0007669"/>
    <property type="project" value="UniProtKB-KW"/>
</dbReference>
<dbReference type="Pfam" id="PF14214">
    <property type="entry name" value="Helitron_like_N"/>
    <property type="match status" value="1"/>
</dbReference>
<keyword evidence="1" id="KW-0347">Helicase</keyword>
<comment type="cofactor">
    <cofactor evidence="1">
        <name>Mg(2+)</name>
        <dbReference type="ChEBI" id="CHEBI:18420"/>
    </cofactor>
</comment>
<feature type="region of interest" description="Disordered" evidence="2">
    <location>
        <begin position="28"/>
        <end position="76"/>
    </location>
</feature>
<keyword evidence="6" id="KW-1185">Reference proteome</keyword>
<dbReference type="PANTHER" id="PTHR10492">
    <property type="match status" value="1"/>
</dbReference>
<dbReference type="GO" id="GO:0006310">
    <property type="term" value="P:DNA recombination"/>
    <property type="evidence" value="ECO:0007669"/>
    <property type="project" value="UniProtKB-KW"/>
</dbReference>
<dbReference type="GO" id="GO:0043139">
    <property type="term" value="F:5'-3' DNA helicase activity"/>
    <property type="evidence" value="ECO:0007669"/>
    <property type="project" value="UniProtKB-EC"/>
</dbReference>
<keyword evidence="1" id="KW-0378">Hydrolase</keyword>